<name>A0A8H2QSR1_9FIRM</name>
<organism evidence="1 2">
    <name type="scientific">Urinicoccus massiliensis</name>
    <dbReference type="NCBI Taxonomy" id="1723382"/>
    <lineage>
        <taxon>Bacteria</taxon>
        <taxon>Bacillati</taxon>
        <taxon>Bacillota</taxon>
        <taxon>Tissierellia</taxon>
        <taxon>Tissierellales</taxon>
        <taxon>Peptoniphilaceae</taxon>
        <taxon>Urinicoccus</taxon>
    </lineage>
</organism>
<dbReference type="EMBL" id="CAACYI010000001">
    <property type="protein sequence ID" value="VFB17186.1"/>
    <property type="molecule type" value="Genomic_DNA"/>
</dbReference>
<dbReference type="AlphaFoldDB" id="A0A8H2QSR1"/>
<evidence type="ECO:0000313" key="2">
    <source>
        <dbReference type="Proteomes" id="UP000377798"/>
    </source>
</evidence>
<dbReference type="Proteomes" id="UP000377798">
    <property type="component" value="Unassembled WGS sequence"/>
</dbReference>
<dbReference type="RefSeq" id="WP_131749779.1">
    <property type="nucleotide sequence ID" value="NZ_CAACYI010000001.1"/>
</dbReference>
<accession>A0A8H2QSR1</accession>
<reference evidence="1 2" key="1">
    <citation type="submission" date="2019-02" db="EMBL/GenBank/DDBJ databases">
        <authorList>
            <consortium name="Pathogen Informatics"/>
        </authorList>
    </citation>
    <scope>NUCLEOTIDE SEQUENCE [LARGE SCALE GENOMIC DNA]</scope>
    <source>
        <strain evidence="1 2">3012STDY7089603</strain>
    </source>
</reference>
<sequence length="88" mass="9678">MKADRILCFKFKHNDVITVPKDEAWKITTYSIPKDDAGKFDVRSIDLDDVRRGPWPILGGGIRVSLSVVGSSNTSNMQGVVVGVAFKL</sequence>
<protein>
    <submittedName>
        <fullName evidence="1">Uncharacterized protein</fullName>
    </submittedName>
</protein>
<comment type="caution">
    <text evidence="1">The sequence shown here is derived from an EMBL/GenBank/DDBJ whole genome shotgun (WGS) entry which is preliminary data.</text>
</comment>
<gene>
    <name evidence="1" type="ORF">NCTC13150_01772</name>
</gene>
<keyword evidence="2" id="KW-1185">Reference proteome</keyword>
<proteinExistence type="predicted"/>
<evidence type="ECO:0000313" key="1">
    <source>
        <dbReference type="EMBL" id="VFB17186.1"/>
    </source>
</evidence>